<protein>
    <recommendedName>
        <fullName evidence="2">SET domain-containing protein</fullName>
    </recommendedName>
</protein>
<name>A0A0C3BCH0_PILCF</name>
<dbReference type="Gene3D" id="2.170.270.10">
    <property type="entry name" value="SET domain"/>
    <property type="match status" value="2"/>
</dbReference>
<dbReference type="HOGENOM" id="CLU_016261_0_0_1"/>
<dbReference type="OrthoDB" id="2154253at2759"/>
<feature type="region of interest" description="Disordered" evidence="1">
    <location>
        <begin position="226"/>
        <end position="245"/>
    </location>
</feature>
<evidence type="ECO:0000256" key="1">
    <source>
        <dbReference type="SAM" id="MobiDB-lite"/>
    </source>
</evidence>
<dbReference type="Pfam" id="PF00856">
    <property type="entry name" value="SET"/>
    <property type="match status" value="1"/>
</dbReference>
<gene>
    <name evidence="3" type="ORF">PILCRDRAFT_13960</name>
</gene>
<accession>A0A0C3BCH0</accession>
<reference evidence="4" key="2">
    <citation type="submission" date="2015-01" db="EMBL/GenBank/DDBJ databases">
        <title>Evolutionary Origins and Diversification of the Mycorrhizal Mutualists.</title>
        <authorList>
            <consortium name="DOE Joint Genome Institute"/>
            <consortium name="Mycorrhizal Genomics Consortium"/>
            <person name="Kohler A."/>
            <person name="Kuo A."/>
            <person name="Nagy L.G."/>
            <person name="Floudas D."/>
            <person name="Copeland A."/>
            <person name="Barry K.W."/>
            <person name="Cichocki N."/>
            <person name="Veneault-Fourrey C."/>
            <person name="LaButti K."/>
            <person name="Lindquist E.A."/>
            <person name="Lipzen A."/>
            <person name="Lundell T."/>
            <person name="Morin E."/>
            <person name="Murat C."/>
            <person name="Riley R."/>
            <person name="Ohm R."/>
            <person name="Sun H."/>
            <person name="Tunlid A."/>
            <person name="Henrissat B."/>
            <person name="Grigoriev I.V."/>
            <person name="Hibbett D.S."/>
            <person name="Martin F."/>
        </authorList>
    </citation>
    <scope>NUCLEOTIDE SEQUENCE [LARGE SCALE GENOMIC DNA]</scope>
    <source>
        <strain evidence="4">F 1598</strain>
    </source>
</reference>
<proteinExistence type="predicted"/>
<sequence length="373" mass="40990">MRKKILVVTKDCDAGEVIYKENPAVTVLDFDLQEKGTHCTHCLRLIQTGIAIKLPTDRFNSVYCSKDCLAKSKAQSQGLLFGLEPPVPLGLSLGMPQQDTTAREAAQSAFVDYIKKNGKAVPLLVARFIARQVANETLKLIPNAVGAQPPSDIPEAESGGYTMYDHLERLRYLDVKAPEEEIKIVSRVLSSALPGLEQFVTEERHATLLGKMAYNSYGVCFGDGRDDKPVSAERPEDVEKTRTPYGTSKQIGSALYLVSAYASHSCAPSTRPSFSSGTSELYLVANRVLKKGDEITVSYVDSTQHAGETTTDARRRRRMELARGWRFACSCTRCQSELLDNPACADGEPIQKDESKIEEPFIMNESPSGSLDP</sequence>
<dbReference type="CDD" id="cd20071">
    <property type="entry name" value="SET_SMYD"/>
    <property type="match status" value="1"/>
</dbReference>
<organism evidence="3 4">
    <name type="scientific">Piloderma croceum (strain F 1598)</name>
    <dbReference type="NCBI Taxonomy" id="765440"/>
    <lineage>
        <taxon>Eukaryota</taxon>
        <taxon>Fungi</taxon>
        <taxon>Dikarya</taxon>
        <taxon>Basidiomycota</taxon>
        <taxon>Agaricomycotina</taxon>
        <taxon>Agaricomycetes</taxon>
        <taxon>Agaricomycetidae</taxon>
        <taxon>Atheliales</taxon>
        <taxon>Atheliaceae</taxon>
        <taxon>Piloderma</taxon>
    </lineage>
</organism>
<dbReference type="Proteomes" id="UP000054166">
    <property type="component" value="Unassembled WGS sequence"/>
</dbReference>
<keyword evidence="4" id="KW-1185">Reference proteome</keyword>
<dbReference type="InterPro" id="IPR001214">
    <property type="entry name" value="SET_dom"/>
</dbReference>
<evidence type="ECO:0000313" key="4">
    <source>
        <dbReference type="Proteomes" id="UP000054166"/>
    </source>
</evidence>
<dbReference type="InterPro" id="IPR046341">
    <property type="entry name" value="SET_dom_sf"/>
</dbReference>
<dbReference type="EMBL" id="KN833052">
    <property type="protein sequence ID" value="KIM75022.1"/>
    <property type="molecule type" value="Genomic_DNA"/>
</dbReference>
<dbReference type="AlphaFoldDB" id="A0A0C3BCH0"/>
<feature type="compositionally biased region" description="Basic and acidic residues" evidence="1">
    <location>
        <begin position="349"/>
        <end position="359"/>
    </location>
</feature>
<dbReference type="SUPFAM" id="SSF82199">
    <property type="entry name" value="SET domain"/>
    <property type="match status" value="1"/>
</dbReference>
<feature type="region of interest" description="Disordered" evidence="1">
    <location>
        <begin position="343"/>
        <end position="373"/>
    </location>
</feature>
<dbReference type="Gene3D" id="6.10.140.2220">
    <property type="match status" value="1"/>
</dbReference>
<dbReference type="STRING" id="765440.A0A0C3BCH0"/>
<dbReference type="InParanoid" id="A0A0C3BCH0"/>
<evidence type="ECO:0000259" key="2">
    <source>
        <dbReference type="Pfam" id="PF00856"/>
    </source>
</evidence>
<dbReference type="PANTHER" id="PTHR12197">
    <property type="entry name" value="HISTONE-LYSINE N-METHYLTRANSFERASE SMYD"/>
    <property type="match status" value="1"/>
</dbReference>
<evidence type="ECO:0000313" key="3">
    <source>
        <dbReference type="EMBL" id="KIM75022.1"/>
    </source>
</evidence>
<reference evidence="3 4" key="1">
    <citation type="submission" date="2014-04" db="EMBL/GenBank/DDBJ databases">
        <authorList>
            <consortium name="DOE Joint Genome Institute"/>
            <person name="Kuo A."/>
            <person name="Tarkka M."/>
            <person name="Buscot F."/>
            <person name="Kohler A."/>
            <person name="Nagy L.G."/>
            <person name="Floudas D."/>
            <person name="Copeland A."/>
            <person name="Barry K.W."/>
            <person name="Cichocki N."/>
            <person name="Veneault-Fourrey C."/>
            <person name="LaButti K."/>
            <person name="Lindquist E.A."/>
            <person name="Lipzen A."/>
            <person name="Lundell T."/>
            <person name="Morin E."/>
            <person name="Murat C."/>
            <person name="Sun H."/>
            <person name="Tunlid A."/>
            <person name="Henrissat B."/>
            <person name="Grigoriev I.V."/>
            <person name="Hibbett D.S."/>
            <person name="Martin F."/>
            <person name="Nordberg H.P."/>
            <person name="Cantor M.N."/>
            <person name="Hua S.X."/>
        </authorList>
    </citation>
    <scope>NUCLEOTIDE SEQUENCE [LARGE SCALE GENOMIC DNA]</scope>
    <source>
        <strain evidence="3 4">F 1598</strain>
    </source>
</reference>
<feature type="compositionally biased region" description="Basic and acidic residues" evidence="1">
    <location>
        <begin position="226"/>
        <end position="242"/>
    </location>
</feature>
<dbReference type="InterPro" id="IPR050869">
    <property type="entry name" value="H3K4_H4K5_MeTrfase"/>
</dbReference>
<feature type="domain" description="SET" evidence="2">
    <location>
        <begin position="6"/>
        <end position="299"/>
    </location>
</feature>